<organism evidence="7 8">
    <name type="scientific">Stentor coeruleus</name>
    <dbReference type="NCBI Taxonomy" id="5963"/>
    <lineage>
        <taxon>Eukaryota</taxon>
        <taxon>Sar</taxon>
        <taxon>Alveolata</taxon>
        <taxon>Ciliophora</taxon>
        <taxon>Postciliodesmatophora</taxon>
        <taxon>Heterotrichea</taxon>
        <taxon>Heterotrichida</taxon>
        <taxon>Stentoridae</taxon>
        <taxon>Stentor</taxon>
    </lineage>
</organism>
<dbReference type="GO" id="GO:0005096">
    <property type="term" value="F:GTPase activator activity"/>
    <property type="evidence" value="ECO:0007669"/>
    <property type="project" value="UniProtKB-KW"/>
</dbReference>
<feature type="domain" description="Arf-GAP" evidence="6">
    <location>
        <begin position="8"/>
        <end position="88"/>
    </location>
</feature>
<keyword evidence="8" id="KW-1185">Reference proteome</keyword>
<dbReference type="GO" id="GO:0008270">
    <property type="term" value="F:zinc ion binding"/>
    <property type="evidence" value="ECO:0007669"/>
    <property type="project" value="UniProtKB-KW"/>
</dbReference>
<evidence type="ECO:0000256" key="2">
    <source>
        <dbReference type="ARBA" id="ARBA00022723"/>
    </source>
</evidence>
<dbReference type="PANTHER" id="PTHR46395">
    <property type="entry name" value="ADP-RIBOSYLATION FACTOR GTPASE-ACTIVATING PROTEIN 1"/>
    <property type="match status" value="1"/>
</dbReference>
<dbReference type="PROSITE" id="PS50115">
    <property type="entry name" value="ARFGAP"/>
    <property type="match status" value="1"/>
</dbReference>
<keyword evidence="4" id="KW-0862">Zinc</keyword>
<evidence type="ECO:0000256" key="5">
    <source>
        <dbReference type="PROSITE-ProRule" id="PRU00288"/>
    </source>
</evidence>
<dbReference type="SUPFAM" id="SSF57863">
    <property type="entry name" value="ArfGap/RecO-like zinc finger"/>
    <property type="match status" value="1"/>
</dbReference>
<evidence type="ECO:0000259" key="6">
    <source>
        <dbReference type="PROSITE" id="PS50115"/>
    </source>
</evidence>
<keyword evidence="2" id="KW-0479">Metal-binding</keyword>
<gene>
    <name evidence="7" type="ORF">SteCoe_14567</name>
</gene>
<dbReference type="EMBL" id="MPUH01000272">
    <property type="protein sequence ID" value="OMJ84342.1"/>
    <property type="molecule type" value="Genomic_DNA"/>
</dbReference>
<dbReference type="AlphaFoldDB" id="A0A1R2C5N9"/>
<evidence type="ECO:0000313" key="8">
    <source>
        <dbReference type="Proteomes" id="UP000187209"/>
    </source>
</evidence>
<dbReference type="Pfam" id="PF01412">
    <property type="entry name" value="ArfGap"/>
    <property type="match status" value="1"/>
</dbReference>
<dbReference type="PANTHER" id="PTHR46395:SF1">
    <property type="entry name" value="ADP-RIBOSYLATION FACTOR GTPASE-ACTIVATING PROTEIN 1"/>
    <property type="match status" value="1"/>
</dbReference>
<dbReference type="Gene3D" id="1.10.220.150">
    <property type="entry name" value="Arf GTPase activating protein"/>
    <property type="match status" value="1"/>
</dbReference>
<evidence type="ECO:0000256" key="3">
    <source>
        <dbReference type="ARBA" id="ARBA00022771"/>
    </source>
</evidence>
<dbReference type="InterPro" id="IPR001164">
    <property type="entry name" value="ArfGAP_dom"/>
</dbReference>
<keyword evidence="1" id="KW-0343">GTPase activation</keyword>
<evidence type="ECO:0000313" key="7">
    <source>
        <dbReference type="EMBL" id="OMJ84342.1"/>
    </source>
</evidence>
<dbReference type="OrthoDB" id="983479at2759"/>
<dbReference type="Proteomes" id="UP000187209">
    <property type="component" value="Unassembled WGS sequence"/>
</dbReference>
<dbReference type="SMART" id="SM00105">
    <property type="entry name" value="ArfGap"/>
    <property type="match status" value="1"/>
</dbReference>
<dbReference type="PRINTS" id="PR00405">
    <property type="entry name" value="REVINTRACTNG"/>
</dbReference>
<name>A0A1R2C5N9_9CILI</name>
<reference evidence="7 8" key="1">
    <citation type="submission" date="2016-11" db="EMBL/GenBank/DDBJ databases">
        <title>The macronuclear genome of Stentor coeruleus: a giant cell with tiny introns.</title>
        <authorList>
            <person name="Slabodnick M."/>
            <person name="Ruby J.G."/>
            <person name="Reiff S.B."/>
            <person name="Swart E.C."/>
            <person name="Gosai S."/>
            <person name="Prabakaran S."/>
            <person name="Witkowska E."/>
            <person name="Larue G.E."/>
            <person name="Fisher S."/>
            <person name="Freeman R.M."/>
            <person name="Gunawardena J."/>
            <person name="Chu W."/>
            <person name="Stover N.A."/>
            <person name="Gregory B.D."/>
            <person name="Nowacki M."/>
            <person name="Derisi J."/>
            <person name="Roy S.W."/>
            <person name="Marshall W.F."/>
            <person name="Sood P."/>
        </authorList>
    </citation>
    <scope>NUCLEOTIDE SEQUENCE [LARGE SCALE GENOMIC DNA]</scope>
    <source>
        <strain evidence="7">WM001</strain>
    </source>
</reference>
<dbReference type="GO" id="GO:0032012">
    <property type="term" value="P:regulation of ARF protein signal transduction"/>
    <property type="evidence" value="ECO:0007669"/>
    <property type="project" value="TreeGrafter"/>
</dbReference>
<evidence type="ECO:0000256" key="4">
    <source>
        <dbReference type="ARBA" id="ARBA00022833"/>
    </source>
</evidence>
<sequence length="314" mass="35647">MTTEQKKKVLLIDLQKDSENLKCIDCHIINPNCISFGFGCFICSSCANFHSTLGPNVTTIKTLDQEWSYEEIEIMSSGGNSALKEFFNYYDLMDAPSNIRYNTIAAEFYRDMLVSVTKNPDFDLEFPLKDDGIQIIQTLSGESNEFRFNPRIAQPLLRENNEKSKICECLRKSFMRIAFVGNMAAERINEKVGEISEKPYVKKAEEKTSGVFHSIENKVTGLIKKVKENERIQVAGKHMSNAAGRLARGVKYRYYKFRGNTDKDLCSGEEKHGFENTESSFMVHASTNEISGDSLLMEENYKNGMKGSSYPELV</sequence>
<keyword evidence="3 5" id="KW-0863">Zinc-finger</keyword>
<comment type="caution">
    <text evidence="7">The sequence shown here is derived from an EMBL/GenBank/DDBJ whole genome shotgun (WGS) entry which is preliminary data.</text>
</comment>
<protein>
    <recommendedName>
        <fullName evidence="6">Arf-GAP domain-containing protein</fullName>
    </recommendedName>
</protein>
<dbReference type="GO" id="GO:0000139">
    <property type="term" value="C:Golgi membrane"/>
    <property type="evidence" value="ECO:0007669"/>
    <property type="project" value="TreeGrafter"/>
</dbReference>
<evidence type="ECO:0000256" key="1">
    <source>
        <dbReference type="ARBA" id="ARBA00022468"/>
    </source>
</evidence>
<accession>A0A1R2C5N9</accession>
<dbReference type="GO" id="GO:0030100">
    <property type="term" value="P:regulation of endocytosis"/>
    <property type="evidence" value="ECO:0007669"/>
    <property type="project" value="TreeGrafter"/>
</dbReference>
<proteinExistence type="predicted"/>
<dbReference type="InterPro" id="IPR037278">
    <property type="entry name" value="ARFGAP/RecO"/>
</dbReference>
<dbReference type="InterPro" id="IPR038508">
    <property type="entry name" value="ArfGAP_dom_sf"/>
</dbReference>